<proteinExistence type="predicted"/>
<reference evidence="3" key="1">
    <citation type="journal article" date="2019" name="Int. J. Syst. Evol. Microbiol.">
        <title>The Global Catalogue of Microorganisms (GCM) 10K type strain sequencing project: providing services to taxonomists for standard genome sequencing and annotation.</title>
        <authorList>
            <consortium name="The Broad Institute Genomics Platform"/>
            <consortium name="The Broad Institute Genome Sequencing Center for Infectious Disease"/>
            <person name="Wu L."/>
            <person name="Ma J."/>
        </authorList>
    </citation>
    <scope>NUCLEOTIDE SEQUENCE [LARGE SCALE GENOMIC DNA]</scope>
    <source>
        <strain evidence="3">JCM 17224</strain>
    </source>
</reference>
<comment type="caution">
    <text evidence="2">The sequence shown here is derived from an EMBL/GenBank/DDBJ whole genome shotgun (WGS) entry which is preliminary data.</text>
</comment>
<dbReference type="InterPro" id="IPR026444">
    <property type="entry name" value="Secre_tail"/>
</dbReference>
<feature type="domain" description="Secretion system C-terminal sorting" evidence="1">
    <location>
        <begin position="746"/>
        <end position="824"/>
    </location>
</feature>
<keyword evidence="3" id="KW-1185">Reference proteome</keyword>
<dbReference type="Gene3D" id="2.60.120.380">
    <property type="match status" value="1"/>
</dbReference>
<gene>
    <name evidence="2" type="ORF">GCM10022408_01070</name>
</gene>
<organism evidence="2 3">
    <name type="scientific">Hymenobacter fastidiosus</name>
    <dbReference type="NCBI Taxonomy" id="486264"/>
    <lineage>
        <taxon>Bacteria</taxon>
        <taxon>Pseudomonadati</taxon>
        <taxon>Bacteroidota</taxon>
        <taxon>Cytophagia</taxon>
        <taxon>Cytophagales</taxon>
        <taxon>Hymenobacteraceae</taxon>
        <taxon>Hymenobacter</taxon>
    </lineage>
</organism>
<evidence type="ECO:0000313" key="2">
    <source>
        <dbReference type="EMBL" id="GAA3994462.1"/>
    </source>
</evidence>
<dbReference type="EMBL" id="BAABDJ010000001">
    <property type="protein sequence ID" value="GAA3994462.1"/>
    <property type="molecule type" value="Genomic_DNA"/>
</dbReference>
<evidence type="ECO:0000259" key="1">
    <source>
        <dbReference type="Pfam" id="PF18962"/>
    </source>
</evidence>
<dbReference type="SUPFAM" id="SSF49299">
    <property type="entry name" value="PKD domain"/>
    <property type="match status" value="1"/>
</dbReference>
<dbReference type="InterPro" id="IPR035986">
    <property type="entry name" value="PKD_dom_sf"/>
</dbReference>
<dbReference type="NCBIfam" id="TIGR04183">
    <property type="entry name" value="Por_Secre_tail"/>
    <property type="match status" value="1"/>
</dbReference>
<name>A0ABP7RBL0_9BACT</name>
<sequence length="826" mass="85055">MPGYELLLRLQSSKTEGTARLFFGDVNNIKGSHFNLKVSAREASGTIVLTDQKKFYRFSSTAAGLVYLTEEDIDKVLCVGLPKVLASSAPTQTANRTTAIPNHESLPGAGAVLYLDFDGQTVSGTLWNTNFNGGNPIVAAASTMTTAVMTEIWKLMSEDFRPFALNVTTSETVFNSAPVGRRMRVIYTPTTDFYPGAGGVAYVGSFTWGATSRGETPCWVFNEGIKGAGEAGSHEAGHTLGLSHDGRISPAEEYFAGQGSWAPIMGVGYDERVVQFSKGEYPSANNTEDDLLKISTQNGFGYRPDDHGNTMGTATPLVQNPAGNALAADNGGIIETRGDEDVFRISIIGGSAFIRVEPIYPDYLNLVVLLTLRDSGGTIMATTTAGVATPLLDASLDLPLAAGTYYLSVDGGTGSLGADSDYGSLGAYTIAVRQCAVQAVTRNVSVVLNAAGQATVTAAQVDNGSTASCGIASRQVAPSTFTCANIGSNLVTLTVTDNSGNSSTAPATVTVSDGTAPTVVTQNVSATLALGTASITAAQVDNGSTDNCGIASRGLSRMTFSCADLANSPILVTLTVTDDSGNASTGTASVTVVGTIPVPTIAVTPSTSVFTGGIPTNLYLGYGPQSATLTASGGVSYAWSPAAGLSNPTIANPVFTATMPGTFAYTVTATSASGCTATASVTLTVVNARCGSKNDKVLVCHRGNTLCIASAGVPAHLNQGNQLGACPAARLAGPVPTSGSANELAVYPNPAGDQATVSFRTPLDGNAQVMVYNALGQRVASLYEGAVSGGQLYAFPLHTQNLATGLYQCRLVVDDKAETRRLIIAR</sequence>
<protein>
    <recommendedName>
        <fullName evidence="1">Secretion system C-terminal sorting domain-containing protein</fullName>
    </recommendedName>
</protein>
<dbReference type="Gene3D" id="2.60.40.10">
    <property type="entry name" value="Immunoglobulins"/>
    <property type="match status" value="1"/>
</dbReference>
<accession>A0ABP7RBL0</accession>
<dbReference type="Pfam" id="PF18962">
    <property type="entry name" value="Por_Secre_tail"/>
    <property type="match status" value="1"/>
</dbReference>
<evidence type="ECO:0000313" key="3">
    <source>
        <dbReference type="Proteomes" id="UP001500567"/>
    </source>
</evidence>
<dbReference type="InterPro" id="IPR013783">
    <property type="entry name" value="Ig-like_fold"/>
</dbReference>
<dbReference type="CDD" id="cd00146">
    <property type="entry name" value="PKD"/>
    <property type="match status" value="1"/>
</dbReference>
<dbReference type="Proteomes" id="UP001500567">
    <property type="component" value="Unassembled WGS sequence"/>
</dbReference>
<dbReference type="SUPFAM" id="SSF55486">
    <property type="entry name" value="Metalloproteases ('zincins'), catalytic domain"/>
    <property type="match status" value="1"/>
</dbReference>